<sequence>MYRATLTPNRKKSSEEKSVSIAPSLLTITDAIGPAMVGLTESSSSGSLTDSICTAYENRNIKKYNNNEINAEKEFVPATNISTMLGELLQSIKIGSNKSLLIKTEEESSSLNSNVQYSYTDFTSVDHRVKLHIILNVFEYESEELALLLRADILMHSLKEVFPGCLVLSTSKIYILKINGPEGEDPQHWLHKECSWTIDKLKSIAPLPFKQGVLIELEQSTKINEEYVSISFLCILQDFQRTSNFLFYITDPPLLANCKIEFSVPEHCSTLMHSLLSRIKKDENGGDAVRILALYSSAVLKYHNITTLSQYSGLLVTASTLVILEDNMQWLLPNTKIVPVVLKEQTMNNLMGIEHYDTMLILNFLNEIADSEEIWTLEFNSTGAVEAVINSIQSPWEELFSVPLQITTRSILNSEKS</sequence>
<dbReference type="InterPro" id="IPR057676">
    <property type="entry name" value="PH_S11IP_C"/>
</dbReference>
<protein>
    <submittedName>
        <fullName evidence="5">Serine/threonine-protein kinase 11-interacting protein</fullName>
    </submittedName>
</protein>
<organism evidence="5 6">
    <name type="scientific">Vespula squamosa</name>
    <name type="common">Southern yellow jacket</name>
    <name type="synonym">Wasp</name>
    <dbReference type="NCBI Taxonomy" id="30214"/>
    <lineage>
        <taxon>Eukaryota</taxon>
        <taxon>Metazoa</taxon>
        <taxon>Ecdysozoa</taxon>
        <taxon>Arthropoda</taxon>
        <taxon>Hexapoda</taxon>
        <taxon>Insecta</taxon>
        <taxon>Pterygota</taxon>
        <taxon>Neoptera</taxon>
        <taxon>Endopterygota</taxon>
        <taxon>Hymenoptera</taxon>
        <taxon>Apocrita</taxon>
        <taxon>Aculeata</taxon>
        <taxon>Vespoidea</taxon>
        <taxon>Vespidae</taxon>
        <taxon>Vespinae</taxon>
        <taxon>Vespula</taxon>
    </lineage>
</organism>
<dbReference type="GO" id="GO:0005737">
    <property type="term" value="C:cytoplasm"/>
    <property type="evidence" value="ECO:0007669"/>
    <property type="project" value="UniProtKB-SubCell"/>
</dbReference>
<dbReference type="EMBL" id="JAUDFV010000027">
    <property type="protein sequence ID" value="KAL2738031.1"/>
    <property type="molecule type" value="Genomic_DNA"/>
</dbReference>
<evidence type="ECO:0000313" key="6">
    <source>
        <dbReference type="Proteomes" id="UP001607302"/>
    </source>
</evidence>
<evidence type="ECO:0000256" key="2">
    <source>
        <dbReference type="ARBA" id="ARBA00022490"/>
    </source>
</evidence>
<comment type="subcellular location">
    <subcellularLocation>
        <location evidence="1">Cytoplasm</location>
    </subcellularLocation>
</comment>
<dbReference type="Pfam" id="PF23142">
    <property type="entry name" value="PH_PLEKHM2"/>
    <property type="match status" value="1"/>
</dbReference>
<dbReference type="Pfam" id="PF25624">
    <property type="entry name" value="PH_S11IP_C"/>
    <property type="match status" value="1"/>
</dbReference>
<dbReference type="Proteomes" id="UP001607302">
    <property type="component" value="Unassembled WGS sequence"/>
</dbReference>
<keyword evidence="2" id="KW-0963">Cytoplasm</keyword>
<keyword evidence="5" id="KW-0808">Transferase</keyword>
<proteinExistence type="predicted"/>
<keyword evidence="5" id="KW-0418">Kinase</keyword>
<dbReference type="GO" id="GO:0016301">
    <property type="term" value="F:kinase activity"/>
    <property type="evidence" value="ECO:0007669"/>
    <property type="project" value="UniProtKB-KW"/>
</dbReference>
<evidence type="ECO:0000259" key="4">
    <source>
        <dbReference type="Pfam" id="PF25624"/>
    </source>
</evidence>
<accession>A0ABD2BZ23</accession>
<evidence type="ECO:0000313" key="5">
    <source>
        <dbReference type="EMBL" id="KAL2738031.1"/>
    </source>
</evidence>
<dbReference type="InterPro" id="IPR057288">
    <property type="entry name" value="PH_PLEKHM2"/>
</dbReference>
<comment type="caution">
    <text evidence="5">The sequence shown here is derived from an EMBL/GenBank/DDBJ whole genome shotgun (WGS) entry which is preliminary data.</text>
</comment>
<keyword evidence="6" id="KW-1185">Reference proteome</keyword>
<evidence type="ECO:0000259" key="3">
    <source>
        <dbReference type="Pfam" id="PF23142"/>
    </source>
</evidence>
<gene>
    <name evidence="5" type="ORF">V1478_002117</name>
</gene>
<reference evidence="5 6" key="1">
    <citation type="journal article" date="2024" name="Ann. Entomol. Soc. Am.">
        <title>Genomic analyses of the southern and eastern yellowjacket wasps (Hymenoptera: Vespidae) reveal evolutionary signatures of social life.</title>
        <authorList>
            <person name="Catto M.A."/>
            <person name="Caine P.B."/>
            <person name="Orr S.E."/>
            <person name="Hunt B.G."/>
            <person name="Goodisman M.A.D."/>
        </authorList>
    </citation>
    <scope>NUCLEOTIDE SEQUENCE [LARGE SCALE GENOMIC DNA]</scope>
    <source>
        <strain evidence="5">233</strain>
        <tissue evidence="5">Head and thorax</tissue>
    </source>
</reference>
<name>A0ABD2BZ23_VESSQ</name>
<evidence type="ECO:0000256" key="1">
    <source>
        <dbReference type="ARBA" id="ARBA00004496"/>
    </source>
</evidence>
<feature type="domain" description="STK11-interacting protein C-terminal PH" evidence="4">
    <location>
        <begin position="313"/>
        <end position="408"/>
    </location>
</feature>
<feature type="domain" description="PLEKHM2 PH" evidence="3">
    <location>
        <begin position="121"/>
        <end position="219"/>
    </location>
</feature>
<dbReference type="AlphaFoldDB" id="A0ABD2BZ23"/>